<dbReference type="Pfam" id="PF02518">
    <property type="entry name" value="HATPase_c"/>
    <property type="match status" value="1"/>
</dbReference>
<dbReference type="SMART" id="SM00388">
    <property type="entry name" value="HisKA"/>
    <property type="match status" value="1"/>
</dbReference>
<keyword evidence="9" id="KW-0067">ATP-binding</keyword>
<comment type="catalytic activity">
    <reaction evidence="1">
        <text>ATP + protein L-histidine = ADP + protein N-phospho-L-histidine.</text>
        <dbReference type="EC" id="2.7.13.3"/>
    </reaction>
</comment>
<evidence type="ECO:0000313" key="15">
    <source>
        <dbReference type="EMBL" id="OBX29527.1"/>
    </source>
</evidence>
<dbReference type="OrthoDB" id="9809766at2"/>
<dbReference type="CDD" id="cd00075">
    <property type="entry name" value="HATPase"/>
    <property type="match status" value="1"/>
</dbReference>
<dbReference type="SUPFAM" id="SSF47384">
    <property type="entry name" value="Homodimeric domain of signal transducing histidine kinase"/>
    <property type="match status" value="1"/>
</dbReference>
<feature type="transmembrane region" description="Helical" evidence="13">
    <location>
        <begin position="147"/>
        <end position="169"/>
    </location>
</feature>
<dbReference type="InterPro" id="IPR005467">
    <property type="entry name" value="His_kinase_dom"/>
</dbReference>
<evidence type="ECO:0000256" key="6">
    <source>
        <dbReference type="ARBA" id="ARBA00022692"/>
    </source>
</evidence>
<dbReference type="InterPro" id="IPR003594">
    <property type="entry name" value="HATPase_dom"/>
</dbReference>
<dbReference type="AlphaFoldDB" id="A0A1A7RFT5"/>
<dbReference type="EMBL" id="LZDS01000006">
    <property type="protein sequence ID" value="OBX29527.1"/>
    <property type="molecule type" value="Genomic_DNA"/>
</dbReference>
<dbReference type="EC" id="2.7.13.3" evidence="3"/>
<evidence type="ECO:0000256" key="10">
    <source>
        <dbReference type="ARBA" id="ARBA00022989"/>
    </source>
</evidence>
<keyword evidence="6 13" id="KW-0812">Transmembrane</keyword>
<evidence type="ECO:0000256" key="8">
    <source>
        <dbReference type="ARBA" id="ARBA00022777"/>
    </source>
</evidence>
<comment type="subcellular location">
    <subcellularLocation>
        <location evidence="2">Membrane</location>
        <topology evidence="2">Multi-pass membrane protein</topology>
    </subcellularLocation>
</comment>
<dbReference type="PROSITE" id="PS50109">
    <property type="entry name" value="HIS_KIN"/>
    <property type="match status" value="1"/>
</dbReference>
<dbReference type="InterPro" id="IPR036097">
    <property type="entry name" value="HisK_dim/P_sf"/>
</dbReference>
<dbReference type="RefSeq" id="WP_067762658.1">
    <property type="nucleotide sequence ID" value="NZ_LZDS01000006.1"/>
</dbReference>
<keyword evidence="11" id="KW-0902">Two-component regulatory system</keyword>
<evidence type="ECO:0000256" key="1">
    <source>
        <dbReference type="ARBA" id="ARBA00000085"/>
    </source>
</evidence>
<dbReference type="PANTHER" id="PTHR45436:SF14">
    <property type="entry name" value="SENSOR PROTEIN QSEC"/>
    <property type="match status" value="1"/>
</dbReference>
<feature type="transmembrane region" description="Helical" evidence="13">
    <location>
        <begin position="21"/>
        <end position="41"/>
    </location>
</feature>
<reference evidence="16" key="1">
    <citation type="submission" date="2016-06" db="EMBL/GenBank/DDBJ databases">
        <authorList>
            <person name="Radolfova-Krizova L."/>
            <person name="Nemec A."/>
        </authorList>
    </citation>
    <scope>NUCLEOTIDE SEQUENCE [LARGE SCALE GENOMIC DNA]</scope>
    <source>
        <strain evidence="16">ANC 4275</strain>
    </source>
</reference>
<dbReference type="InterPro" id="IPR003661">
    <property type="entry name" value="HisK_dim/P_dom"/>
</dbReference>
<dbReference type="SMART" id="SM00387">
    <property type="entry name" value="HATPase_c"/>
    <property type="match status" value="1"/>
</dbReference>
<dbReference type="InterPro" id="IPR036890">
    <property type="entry name" value="HATPase_C_sf"/>
</dbReference>
<dbReference type="Gene3D" id="1.10.287.130">
    <property type="match status" value="1"/>
</dbReference>
<evidence type="ECO:0000256" key="4">
    <source>
        <dbReference type="ARBA" id="ARBA00022553"/>
    </source>
</evidence>
<name>A0A1A7RFT5_9GAMM</name>
<comment type="caution">
    <text evidence="15">The sequence shown here is derived from an EMBL/GenBank/DDBJ whole genome shotgun (WGS) entry which is preliminary data.</text>
</comment>
<keyword evidence="12 13" id="KW-0472">Membrane</keyword>
<keyword evidence="4" id="KW-0597">Phosphoprotein</keyword>
<organism evidence="15 16">
    <name type="scientific">Acinetobacter gandensis</name>
    <dbReference type="NCBI Taxonomy" id="1443941"/>
    <lineage>
        <taxon>Bacteria</taxon>
        <taxon>Pseudomonadati</taxon>
        <taxon>Pseudomonadota</taxon>
        <taxon>Gammaproteobacteria</taxon>
        <taxon>Moraxellales</taxon>
        <taxon>Moraxellaceae</taxon>
        <taxon>Acinetobacter</taxon>
    </lineage>
</organism>
<keyword evidence="16" id="KW-1185">Reference proteome</keyword>
<dbReference type="STRING" id="1443941.A9J31_13490"/>
<evidence type="ECO:0000259" key="14">
    <source>
        <dbReference type="PROSITE" id="PS50109"/>
    </source>
</evidence>
<evidence type="ECO:0000256" key="5">
    <source>
        <dbReference type="ARBA" id="ARBA00022679"/>
    </source>
</evidence>
<evidence type="ECO:0000256" key="7">
    <source>
        <dbReference type="ARBA" id="ARBA00022741"/>
    </source>
</evidence>
<dbReference type="GO" id="GO:0005524">
    <property type="term" value="F:ATP binding"/>
    <property type="evidence" value="ECO:0007669"/>
    <property type="project" value="UniProtKB-KW"/>
</dbReference>
<dbReference type="InterPro" id="IPR050428">
    <property type="entry name" value="TCS_sensor_his_kinase"/>
</dbReference>
<keyword evidence="7" id="KW-0547">Nucleotide-binding</keyword>
<evidence type="ECO:0000256" key="11">
    <source>
        <dbReference type="ARBA" id="ARBA00023012"/>
    </source>
</evidence>
<evidence type="ECO:0000256" key="13">
    <source>
        <dbReference type="SAM" id="Phobius"/>
    </source>
</evidence>
<keyword evidence="10 13" id="KW-1133">Transmembrane helix</keyword>
<feature type="domain" description="Histidine kinase" evidence="14">
    <location>
        <begin position="231"/>
        <end position="440"/>
    </location>
</feature>
<dbReference type="InterPro" id="IPR004358">
    <property type="entry name" value="Sig_transdc_His_kin-like_C"/>
</dbReference>
<evidence type="ECO:0000256" key="2">
    <source>
        <dbReference type="ARBA" id="ARBA00004141"/>
    </source>
</evidence>
<dbReference type="Gene3D" id="3.30.565.10">
    <property type="entry name" value="Histidine kinase-like ATPase, C-terminal domain"/>
    <property type="match status" value="1"/>
</dbReference>
<dbReference type="CDD" id="cd00082">
    <property type="entry name" value="HisKA"/>
    <property type="match status" value="1"/>
</dbReference>
<dbReference type="PRINTS" id="PR00344">
    <property type="entry name" value="BCTRLSENSOR"/>
</dbReference>
<evidence type="ECO:0000313" key="16">
    <source>
        <dbReference type="Proteomes" id="UP000185753"/>
    </source>
</evidence>
<proteinExistence type="predicted"/>
<evidence type="ECO:0000256" key="3">
    <source>
        <dbReference type="ARBA" id="ARBA00012438"/>
    </source>
</evidence>
<dbReference type="GO" id="GO:0000155">
    <property type="term" value="F:phosphorelay sensor kinase activity"/>
    <property type="evidence" value="ECO:0007669"/>
    <property type="project" value="InterPro"/>
</dbReference>
<evidence type="ECO:0000256" key="9">
    <source>
        <dbReference type="ARBA" id="ARBA00022840"/>
    </source>
</evidence>
<dbReference type="Pfam" id="PF00512">
    <property type="entry name" value="HisKA"/>
    <property type="match status" value="1"/>
</dbReference>
<dbReference type="SUPFAM" id="SSF55874">
    <property type="entry name" value="ATPase domain of HSP90 chaperone/DNA topoisomerase II/histidine kinase"/>
    <property type="match status" value="1"/>
</dbReference>
<dbReference type="PANTHER" id="PTHR45436">
    <property type="entry name" value="SENSOR HISTIDINE KINASE YKOH"/>
    <property type="match status" value="1"/>
</dbReference>
<gene>
    <name evidence="15" type="ORF">A9J31_13490</name>
</gene>
<dbReference type="Proteomes" id="UP000185753">
    <property type="component" value="Unassembled WGS sequence"/>
</dbReference>
<accession>A0A1A7RFT5</accession>
<keyword evidence="8 15" id="KW-0418">Kinase</keyword>
<sequence>MAAKQSVSLQKQLIKTSLLSAIWAGLISLFLMVGFGLYHVMSVHDELMDEVADMLIATDLTQVNGKQIDELSEEFDMHYQLFRGSDLLTQSEKNEEVNTTAMAIENGHHFVWSDGQLWRSYQQQDDGLTVQIIQPIEKRVLETLQSVMGYAGILLIVWLIQWLLLHIYIKRQLKVLNIFSAKIAQKSADDLAPIKLPHPILDELAPIQTQLNYLLQRLELSLQAEQRFTADASHELRSPLSAIQMRLQVLKRRYPDIQQDLEVIQKDVTRGTRVLENLLILARLDPTDTAQVEKQKADLQQVTLQAFEALQPFADEKGTHWKMNTFPLHINMNSELIYTCIRNLIDNAIRYTPEQGKVQIDFIDELKTVIWQIENTGLGLTEQEIQRIGERFYRILGNKTEGSGLGVSIAQKIIQLHQGTLEIAASQLGGLKIQIRLPKN</sequence>
<protein>
    <recommendedName>
        <fullName evidence="3">histidine kinase</fullName>
        <ecNumber evidence="3">2.7.13.3</ecNumber>
    </recommendedName>
</protein>
<dbReference type="GO" id="GO:0005886">
    <property type="term" value="C:plasma membrane"/>
    <property type="evidence" value="ECO:0007669"/>
    <property type="project" value="TreeGrafter"/>
</dbReference>
<evidence type="ECO:0000256" key="12">
    <source>
        <dbReference type="ARBA" id="ARBA00023136"/>
    </source>
</evidence>
<keyword evidence="5" id="KW-0808">Transferase</keyword>